<dbReference type="RefSeq" id="WP_130413436.1">
    <property type="nucleotide sequence ID" value="NZ_SGWX01000001.1"/>
</dbReference>
<protein>
    <submittedName>
        <fullName evidence="1">Uncharacterized protein</fullName>
    </submittedName>
</protein>
<organism evidence="1 2">
    <name type="scientific">Xylanimonas ulmi</name>
    <dbReference type="NCBI Taxonomy" id="228973"/>
    <lineage>
        <taxon>Bacteria</taxon>
        <taxon>Bacillati</taxon>
        <taxon>Actinomycetota</taxon>
        <taxon>Actinomycetes</taxon>
        <taxon>Micrococcales</taxon>
        <taxon>Promicromonosporaceae</taxon>
        <taxon>Xylanimonas</taxon>
    </lineage>
</organism>
<name>A0A4Q7M258_9MICO</name>
<reference evidence="1 2" key="1">
    <citation type="submission" date="2019-02" db="EMBL/GenBank/DDBJ databases">
        <title>Sequencing the genomes of 1000 actinobacteria strains.</title>
        <authorList>
            <person name="Klenk H.-P."/>
        </authorList>
    </citation>
    <scope>NUCLEOTIDE SEQUENCE [LARGE SCALE GENOMIC DNA]</scope>
    <source>
        <strain evidence="1 2">DSM 16932</strain>
    </source>
</reference>
<dbReference type="EMBL" id="SGWX01000001">
    <property type="protein sequence ID" value="RZS61043.1"/>
    <property type="molecule type" value="Genomic_DNA"/>
</dbReference>
<dbReference type="AlphaFoldDB" id="A0A4Q7M258"/>
<dbReference type="OrthoDB" id="4150919at2"/>
<comment type="caution">
    <text evidence="1">The sequence shown here is derived from an EMBL/GenBank/DDBJ whole genome shotgun (WGS) entry which is preliminary data.</text>
</comment>
<accession>A0A4Q7M258</accession>
<gene>
    <name evidence="1" type="ORF">EV386_1324</name>
</gene>
<evidence type="ECO:0000313" key="2">
    <source>
        <dbReference type="Proteomes" id="UP000293852"/>
    </source>
</evidence>
<evidence type="ECO:0000313" key="1">
    <source>
        <dbReference type="EMBL" id="RZS61043.1"/>
    </source>
</evidence>
<dbReference type="Proteomes" id="UP000293852">
    <property type="component" value="Unassembled WGS sequence"/>
</dbReference>
<proteinExistence type="predicted"/>
<keyword evidence="2" id="KW-1185">Reference proteome</keyword>
<sequence>MTTKPDADRPEVTFDPDVFPGDWFLAPGQWPWGAFATREQWAWRIATDVGADHSWDQPTVAHVAALLVAVDEQQDDGEWRLWTLVGTPERPTAFWASLFAGPRFPDAAEVTDLVAVDGTTTIVPPDVTAFVSTHLGTGVRAIRFVEAPDQTAAPDDGSRPVAQLVNYAFRHGEHDVVLMASGFDVDLVDALLPDLDAIALSVSVA</sequence>